<dbReference type="InterPro" id="IPR036291">
    <property type="entry name" value="NAD(P)-bd_dom_sf"/>
</dbReference>
<evidence type="ECO:0000259" key="1">
    <source>
        <dbReference type="Pfam" id="PF13460"/>
    </source>
</evidence>
<evidence type="ECO:0000313" key="3">
    <source>
        <dbReference type="Proteomes" id="UP000479756"/>
    </source>
</evidence>
<dbReference type="Gene3D" id="3.90.25.10">
    <property type="entry name" value="UDP-galactose 4-epimerase, domain 1"/>
    <property type="match status" value="1"/>
</dbReference>
<organism evidence="2 3">
    <name type="scientific">Galbitalea soli</name>
    <dbReference type="NCBI Taxonomy" id="1268042"/>
    <lineage>
        <taxon>Bacteria</taxon>
        <taxon>Bacillati</taxon>
        <taxon>Actinomycetota</taxon>
        <taxon>Actinomycetes</taxon>
        <taxon>Micrococcales</taxon>
        <taxon>Microbacteriaceae</taxon>
        <taxon>Galbitalea</taxon>
    </lineage>
</organism>
<dbReference type="Gene3D" id="3.40.50.720">
    <property type="entry name" value="NAD(P)-binding Rossmann-like Domain"/>
    <property type="match status" value="1"/>
</dbReference>
<dbReference type="SUPFAM" id="SSF51735">
    <property type="entry name" value="NAD(P)-binding Rossmann-fold domains"/>
    <property type="match status" value="1"/>
</dbReference>
<dbReference type="Proteomes" id="UP000479756">
    <property type="component" value="Unassembled WGS sequence"/>
</dbReference>
<evidence type="ECO:0000313" key="2">
    <source>
        <dbReference type="EMBL" id="NEM91511.1"/>
    </source>
</evidence>
<comment type="caution">
    <text evidence="2">The sequence shown here is derived from an EMBL/GenBank/DDBJ whole genome shotgun (WGS) entry which is preliminary data.</text>
</comment>
<dbReference type="CDD" id="cd05269">
    <property type="entry name" value="TMR_SDR_a"/>
    <property type="match status" value="1"/>
</dbReference>
<keyword evidence="3" id="KW-1185">Reference proteome</keyword>
<dbReference type="AlphaFoldDB" id="A0A7C9PNL2"/>
<gene>
    <name evidence="2" type="ORF">G3T37_09090</name>
</gene>
<protein>
    <submittedName>
        <fullName evidence="2">SDR family oxidoreductase</fullName>
    </submittedName>
</protein>
<dbReference type="PANTHER" id="PTHR47129">
    <property type="entry name" value="QUINONE OXIDOREDUCTASE 2"/>
    <property type="match status" value="1"/>
</dbReference>
<dbReference type="EMBL" id="JAAGWZ010000002">
    <property type="protein sequence ID" value="NEM91511.1"/>
    <property type="molecule type" value="Genomic_DNA"/>
</dbReference>
<dbReference type="InterPro" id="IPR052718">
    <property type="entry name" value="NmrA-type_oxidoreductase"/>
</dbReference>
<feature type="domain" description="NAD(P)-binding" evidence="1">
    <location>
        <begin position="13"/>
        <end position="179"/>
    </location>
</feature>
<dbReference type="InterPro" id="IPR016040">
    <property type="entry name" value="NAD(P)-bd_dom"/>
</dbReference>
<sequence length="296" mass="31169">MTQTPADTIALTGTTGALGGAVLAQLPGRHVLIGRDARALAPGHEHRAAGYGDEAAMTATLDGVGTLFFVSGRESATRLEEHRTVVRAAATAGVRRIVYISFLGATATSTFTLGRQHFFTERAIRDTGLAFTFLRDSLYQDFLPFMAGDDGVIRGPAGDGVLGAVARADIAEVAATVLRAARGAEPGASPHDGASYDLTGPEAISMATVAELLTTASGRPVGYVDETEEEAYASRARFGAPAFEVEGWVTSYQAIANGELAEVSPDVQRLLGRPPTSFAHFLRTHPESYAHLQPRV</sequence>
<dbReference type="Pfam" id="PF13460">
    <property type="entry name" value="NAD_binding_10"/>
    <property type="match status" value="1"/>
</dbReference>
<dbReference type="PANTHER" id="PTHR47129:SF1">
    <property type="entry name" value="NMRA-LIKE DOMAIN-CONTAINING PROTEIN"/>
    <property type="match status" value="1"/>
</dbReference>
<reference evidence="2 3" key="1">
    <citation type="journal article" date="2014" name="Int. J. Syst. Evol. Microbiol.">
        <title>Description of Galbitalea soli gen. nov., sp. nov., and Frondihabitans sucicola sp. nov.</title>
        <authorList>
            <person name="Kim S.J."/>
            <person name="Lim J.M."/>
            <person name="Ahn J.H."/>
            <person name="Weon H.Y."/>
            <person name="Hamada M."/>
            <person name="Suzuki K."/>
            <person name="Ahn T.Y."/>
            <person name="Kwon S.W."/>
        </authorList>
    </citation>
    <scope>NUCLEOTIDE SEQUENCE [LARGE SCALE GENOMIC DNA]</scope>
    <source>
        <strain evidence="2 3">NBRC 108727</strain>
    </source>
</reference>
<accession>A0A7C9PNL2</accession>
<dbReference type="RefSeq" id="WP_163473275.1">
    <property type="nucleotide sequence ID" value="NZ_JAAGWZ010000002.1"/>
</dbReference>
<proteinExistence type="predicted"/>
<name>A0A7C9PNL2_9MICO</name>